<dbReference type="InterPro" id="IPR051323">
    <property type="entry name" value="AtsK-like"/>
</dbReference>
<keyword evidence="2" id="KW-0479">Metal-binding</keyword>
<organism evidence="7 8">
    <name type="scientific">Chitinasiproducens palmae</name>
    <dbReference type="NCBI Taxonomy" id="1770053"/>
    <lineage>
        <taxon>Bacteria</taxon>
        <taxon>Pseudomonadati</taxon>
        <taxon>Pseudomonadota</taxon>
        <taxon>Betaproteobacteria</taxon>
        <taxon>Burkholderiales</taxon>
        <taxon>Burkholderiaceae</taxon>
        <taxon>Chitinasiproducens</taxon>
    </lineage>
</organism>
<accession>A0A1H2PV25</accession>
<evidence type="ECO:0000256" key="5">
    <source>
        <dbReference type="ARBA" id="ARBA00023004"/>
    </source>
</evidence>
<dbReference type="GO" id="GO:0000908">
    <property type="term" value="F:taurine dioxygenase activity"/>
    <property type="evidence" value="ECO:0007669"/>
    <property type="project" value="TreeGrafter"/>
</dbReference>
<feature type="domain" description="TauD/TfdA-like" evidence="6">
    <location>
        <begin position="8"/>
        <end position="279"/>
    </location>
</feature>
<evidence type="ECO:0000313" key="7">
    <source>
        <dbReference type="EMBL" id="SDV50731.1"/>
    </source>
</evidence>
<dbReference type="AlphaFoldDB" id="A0A1H2PV25"/>
<dbReference type="SUPFAM" id="SSF51197">
    <property type="entry name" value="Clavaminate synthase-like"/>
    <property type="match status" value="1"/>
</dbReference>
<dbReference type="InterPro" id="IPR003819">
    <property type="entry name" value="TauD/TfdA-like"/>
</dbReference>
<dbReference type="RefSeq" id="WP_091911919.1">
    <property type="nucleotide sequence ID" value="NZ_FNLO01000013.1"/>
</dbReference>
<evidence type="ECO:0000256" key="3">
    <source>
        <dbReference type="ARBA" id="ARBA00022964"/>
    </source>
</evidence>
<evidence type="ECO:0000256" key="2">
    <source>
        <dbReference type="ARBA" id="ARBA00022723"/>
    </source>
</evidence>
<evidence type="ECO:0000259" key="6">
    <source>
        <dbReference type="Pfam" id="PF02668"/>
    </source>
</evidence>
<gene>
    <name evidence="7" type="ORF">SAMN05216551_11352</name>
</gene>
<dbReference type="PANTHER" id="PTHR30468:SF1">
    <property type="entry name" value="ALPHA-KETOGLUTARATE-DEPENDENT SULFONATE DIOXYGENASE"/>
    <property type="match status" value="1"/>
</dbReference>
<dbReference type="PANTHER" id="PTHR30468">
    <property type="entry name" value="ALPHA-KETOGLUTARATE-DEPENDENT SULFONATE DIOXYGENASE"/>
    <property type="match status" value="1"/>
</dbReference>
<dbReference type="OrthoDB" id="581608at2"/>
<dbReference type="GO" id="GO:0005737">
    <property type="term" value="C:cytoplasm"/>
    <property type="evidence" value="ECO:0007669"/>
    <property type="project" value="TreeGrafter"/>
</dbReference>
<evidence type="ECO:0000313" key="8">
    <source>
        <dbReference type="Proteomes" id="UP000243719"/>
    </source>
</evidence>
<proteinExistence type="inferred from homology"/>
<reference evidence="8" key="1">
    <citation type="submission" date="2016-09" db="EMBL/GenBank/DDBJ databases">
        <authorList>
            <person name="Varghese N."/>
            <person name="Submissions S."/>
        </authorList>
    </citation>
    <scope>NUCLEOTIDE SEQUENCE [LARGE SCALE GENOMIC DNA]</scope>
    <source>
        <strain evidence="8">JS23</strain>
    </source>
</reference>
<keyword evidence="3 7" id="KW-0223">Dioxygenase</keyword>
<sequence length="291" mass="33048">MIIQPTGKTLGACVEDIDLAKPIDADTFACLRRALGEHGVLWYPRQQLDAAALKRFAALFGTLEINVANSYQEPGIPEVMILSNIVRDGKPIGLSDAGQSWHTDMSYSSTIAFTNILYGIEIPFRDGRSLGNTEFCNMHAAYDELPDALKTRLDGMTIEHDFNKFWEMMRREKGSTRPPLTPAQRAAKPPVSHPVFLRHPITGRKVLYANPGYAMRINELPEEESVRTLAFLFEHQLQDKYRYKHDWQVGDVLMWDNIGTIHNAVADYRPDEPRLIKRCQVMADKVFEEVA</sequence>
<dbReference type="GO" id="GO:0006790">
    <property type="term" value="P:sulfur compound metabolic process"/>
    <property type="evidence" value="ECO:0007669"/>
    <property type="project" value="TreeGrafter"/>
</dbReference>
<dbReference type="GO" id="GO:0046872">
    <property type="term" value="F:metal ion binding"/>
    <property type="evidence" value="ECO:0007669"/>
    <property type="project" value="UniProtKB-KW"/>
</dbReference>
<keyword evidence="8" id="KW-1185">Reference proteome</keyword>
<dbReference type="EMBL" id="FNLO01000013">
    <property type="protein sequence ID" value="SDV50731.1"/>
    <property type="molecule type" value="Genomic_DNA"/>
</dbReference>
<evidence type="ECO:0000256" key="4">
    <source>
        <dbReference type="ARBA" id="ARBA00023002"/>
    </source>
</evidence>
<evidence type="ECO:0000256" key="1">
    <source>
        <dbReference type="ARBA" id="ARBA00005896"/>
    </source>
</evidence>
<protein>
    <submittedName>
        <fullName evidence="7">Taurine dioxygenase</fullName>
    </submittedName>
</protein>
<dbReference type="Gene3D" id="3.60.130.10">
    <property type="entry name" value="Clavaminate synthase-like"/>
    <property type="match status" value="1"/>
</dbReference>
<name>A0A1H2PV25_9BURK</name>
<keyword evidence="5" id="KW-0408">Iron</keyword>
<keyword evidence="4" id="KW-0560">Oxidoreductase</keyword>
<dbReference type="Proteomes" id="UP000243719">
    <property type="component" value="Unassembled WGS sequence"/>
</dbReference>
<dbReference type="Pfam" id="PF02668">
    <property type="entry name" value="TauD"/>
    <property type="match status" value="1"/>
</dbReference>
<dbReference type="STRING" id="1770053.SAMN05216551_11352"/>
<dbReference type="InterPro" id="IPR042098">
    <property type="entry name" value="TauD-like_sf"/>
</dbReference>
<comment type="similarity">
    <text evidence="1">Belongs to the TfdA dioxygenase family.</text>
</comment>